<reference evidence="5 6" key="1">
    <citation type="submission" date="2019-07" db="EMBL/GenBank/DDBJ databases">
        <title>Genomes of Cafeteria roenbergensis.</title>
        <authorList>
            <person name="Fischer M.G."/>
            <person name="Hackl T."/>
            <person name="Roman M."/>
        </authorList>
    </citation>
    <scope>NUCLEOTIDE SEQUENCE [LARGE SCALE GENOMIC DNA]</scope>
    <source>
        <strain evidence="3 6">Cflag</strain>
        <strain evidence="4 5">RCC970-E3</strain>
    </source>
</reference>
<evidence type="ECO:0000259" key="2">
    <source>
        <dbReference type="Pfam" id="PF00350"/>
    </source>
</evidence>
<keyword evidence="1" id="KW-1133">Transmembrane helix</keyword>
<dbReference type="Proteomes" id="UP000324907">
    <property type="component" value="Unassembled WGS sequence"/>
</dbReference>
<dbReference type="InterPro" id="IPR051943">
    <property type="entry name" value="TRAFAC_Dynamin-like_GTPase"/>
</dbReference>
<evidence type="ECO:0000313" key="3">
    <source>
        <dbReference type="EMBL" id="KAA0159381.1"/>
    </source>
</evidence>
<accession>A0A5A8D611</accession>
<dbReference type="PANTHER" id="PTHR43681:SF1">
    <property type="entry name" value="SARCALUMENIN"/>
    <property type="match status" value="1"/>
</dbReference>
<dbReference type="SUPFAM" id="SSF52540">
    <property type="entry name" value="P-loop containing nucleoside triphosphate hydrolases"/>
    <property type="match status" value="1"/>
</dbReference>
<feature type="transmembrane region" description="Helical" evidence="1">
    <location>
        <begin position="435"/>
        <end position="453"/>
    </location>
</feature>
<dbReference type="Gene3D" id="3.40.50.300">
    <property type="entry name" value="P-loop containing nucleotide triphosphate hydrolases"/>
    <property type="match status" value="1"/>
</dbReference>
<dbReference type="InterPro" id="IPR027417">
    <property type="entry name" value="P-loop_NTPase"/>
</dbReference>
<evidence type="ECO:0000313" key="4">
    <source>
        <dbReference type="EMBL" id="KAA0168266.1"/>
    </source>
</evidence>
<sequence length="589" mass="61551">MSMFGSWFGGGGAKEDAAMVTNPTAEETEARVNELYAREIVPLNKRLKGPLGASSQDMLPRPCVFVLGNHSSGKSTFINHILGRRVQTTGVAPTDDGFTIVSSGTDDIEQDGTALVSDPDAGFASLRRFGHALVSHVKLKVRSGLSLRGVYVIDSPGMIDSPISTDQLASAAPSAQSHVIDALTRAKEAKLAAGQPTHADDVLLGRVGAYTAAGVNTNASPRDRGYDFPGVVRWFAERADVILLFFDPGKPGTTGETLAAMRTALSGMDQKVFFVLNKCDQVQSVHDFARAYGSLCWNLSKVIHRKDLPLVFTTCVPAEARDDGPEAATSPGDAREPAGSIAAAAGTMAELQENRLRVIDRVFSAPARRADNLVTRLDDAAALLVVHARVLRALHAEASQQRTSLLGAAVASAVLGLGGAGGAVFMMAAAGAVPAAVMGVGGLGVAAIASMQASRRAQAMQQRLLAAGGAGLDDVFRRVFAADLAEGNDDVAVRWTRVKPHVAQFVATSGVGALPDVSESQIATLERLLLEEVPRLRRQSGKAFRAMSAEMAILKAEAGIGTVGEALEALDGAAQGEGDVDEADAARRA</sequence>
<dbReference type="AlphaFoldDB" id="A0A5A8D611"/>
<dbReference type="EMBL" id="VLTL01000029">
    <property type="protein sequence ID" value="KAA0168266.1"/>
    <property type="molecule type" value="Genomic_DNA"/>
</dbReference>
<dbReference type="Proteomes" id="UP000325113">
    <property type="component" value="Unassembled WGS sequence"/>
</dbReference>
<gene>
    <name evidence="4" type="ORF">FNF28_02561</name>
    <name evidence="3" type="ORF">FNF31_04853</name>
</gene>
<protein>
    <recommendedName>
        <fullName evidence="2">Dynamin N-terminal domain-containing protein</fullName>
    </recommendedName>
</protein>
<evidence type="ECO:0000256" key="1">
    <source>
        <dbReference type="SAM" id="Phobius"/>
    </source>
</evidence>
<dbReference type="PANTHER" id="PTHR43681">
    <property type="entry name" value="TRANSMEMBRANE GTPASE FZO"/>
    <property type="match status" value="1"/>
</dbReference>
<dbReference type="Pfam" id="PF00350">
    <property type="entry name" value="Dynamin_N"/>
    <property type="match status" value="1"/>
</dbReference>
<keyword evidence="1" id="KW-0472">Membrane</keyword>
<organism evidence="3 6">
    <name type="scientific">Cafeteria roenbergensis</name>
    <name type="common">Marine flagellate</name>
    <dbReference type="NCBI Taxonomy" id="33653"/>
    <lineage>
        <taxon>Eukaryota</taxon>
        <taxon>Sar</taxon>
        <taxon>Stramenopiles</taxon>
        <taxon>Bigyra</taxon>
        <taxon>Opalozoa</taxon>
        <taxon>Bicosoecida</taxon>
        <taxon>Cafeteriaceae</taxon>
        <taxon>Cafeteria</taxon>
    </lineage>
</organism>
<proteinExistence type="predicted"/>
<dbReference type="EMBL" id="VLTM01000054">
    <property type="protein sequence ID" value="KAA0159381.1"/>
    <property type="molecule type" value="Genomic_DNA"/>
</dbReference>
<comment type="caution">
    <text evidence="3">The sequence shown here is derived from an EMBL/GenBank/DDBJ whole genome shotgun (WGS) entry which is preliminary data.</text>
</comment>
<evidence type="ECO:0000313" key="5">
    <source>
        <dbReference type="Proteomes" id="UP000324907"/>
    </source>
</evidence>
<name>A0A5A8D611_CAFRO</name>
<dbReference type="InterPro" id="IPR045063">
    <property type="entry name" value="Dynamin_N"/>
</dbReference>
<keyword evidence="1" id="KW-0812">Transmembrane</keyword>
<feature type="domain" description="Dynamin N-terminal" evidence="2">
    <location>
        <begin position="64"/>
        <end position="278"/>
    </location>
</feature>
<evidence type="ECO:0000313" key="6">
    <source>
        <dbReference type="Proteomes" id="UP000325113"/>
    </source>
</evidence>